<keyword evidence="3" id="KW-1185">Reference proteome</keyword>
<evidence type="ECO:0000259" key="1">
    <source>
        <dbReference type="Pfam" id="PF09461"/>
    </source>
</evidence>
<organism evidence="2 3">
    <name type="scientific">Phytophthora infestans (strain T30-4)</name>
    <name type="common">Potato late blight agent</name>
    <dbReference type="NCBI Taxonomy" id="403677"/>
    <lineage>
        <taxon>Eukaryota</taxon>
        <taxon>Sar</taxon>
        <taxon>Stramenopiles</taxon>
        <taxon>Oomycota</taxon>
        <taxon>Peronosporomycetes</taxon>
        <taxon>Peronosporales</taxon>
        <taxon>Peronosporaceae</taxon>
        <taxon>Phytophthora</taxon>
    </lineage>
</organism>
<protein>
    <submittedName>
        <fullName evidence="2">PcF and SCR74-like cys-rich secreted peptide, putative</fullName>
    </submittedName>
</protein>
<dbReference type="InterPro" id="IPR018570">
    <property type="entry name" value="Phytotoxin_PcF"/>
</dbReference>
<gene>
    <name evidence="2" type="ORF">PITG_22910</name>
</gene>
<reference evidence="3" key="1">
    <citation type="journal article" date="2009" name="Nature">
        <title>Genome sequence and analysis of the Irish potato famine pathogen Phytophthora infestans.</title>
        <authorList>
            <consortium name="The Broad Institute Genome Sequencing Platform"/>
            <person name="Haas B.J."/>
            <person name="Kamoun S."/>
            <person name="Zody M.C."/>
            <person name="Jiang R.H."/>
            <person name="Handsaker R.E."/>
            <person name="Cano L.M."/>
            <person name="Grabherr M."/>
            <person name="Kodira C.D."/>
            <person name="Raffaele S."/>
            <person name="Torto-Alalibo T."/>
            <person name="Bozkurt T.O."/>
            <person name="Ah-Fong A.M."/>
            <person name="Alvarado L."/>
            <person name="Anderson V.L."/>
            <person name="Armstrong M.R."/>
            <person name="Avrova A."/>
            <person name="Baxter L."/>
            <person name="Beynon J."/>
            <person name="Boevink P.C."/>
            <person name="Bollmann S.R."/>
            <person name="Bos J.I."/>
            <person name="Bulone V."/>
            <person name="Cai G."/>
            <person name="Cakir C."/>
            <person name="Carrington J.C."/>
            <person name="Chawner M."/>
            <person name="Conti L."/>
            <person name="Costanzo S."/>
            <person name="Ewan R."/>
            <person name="Fahlgren N."/>
            <person name="Fischbach M.A."/>
            <person name="Fugelstad J."/>
            <person name="Gilroy E.M."/>
            <person name="Gnerre S."/>
            <person name="Green P.J."/>
            <person name="Grenville-Briggs L.J."/>
            <person name="Griffith J."/>
            <person name="Grunwald N.J."/>
            <person name="Horn K."/>
            <person name="Horner N.R."/>
            <person name="Hu C.H."/>
            <person name="Huitema E."/>
            <person name="Jeong D.H."/>
            <person name="Jones A.M."/>
            <person name="Jones J.D."/>
            <person name="Jones R.W."/>
            <person name="Karlsson E.K."/>
            <person name="Kunjeti S.G."/>
            <person name="Lamour K."/>
            <person name="Liu Z."/>
            <person name="Ma L."/>
            <person name="Maclean D."/>
            <person name="Chibucos M.C."/>
            <person name="McDonald H."/>
            <person name="McWalters J."/>
            <person name="Meijer H.J."/>
            <person name="Morgan W."/>
            <person name="Morris P.F."/>
            <person name="Munro C.A."/>
            <person name="O'Neill K."/>
            <person name="Ospina-Giraldo M."/>
            <person name="Pinzon A."/>
            <person name="Pritchard L."/>
            <person name="Ramsahoye B."/>
            <person name="Ren Q."/>
            <person name="Restrepo S."/>
            <person name="Roy S."/>
            <person name="Sadanandom A."/>
            <person name="Savidor A."/>
            <person name="Schornack S."/>
            <person name="Schwartz D.C."/>
            <person name="Schumann U.D."/>
            <person name="Schwessinger B."/>
            <person name="Seyer L."/>
            <person name="Sharpe T."/>
            <person name="Silvar C."/>
            <person name="Song J."/>
            <person name="Studholme D.J."/>
            <person name="Sykes S."/>
            <person name="Thines M."/>
            <person name="van de Vondervoort P.J."/>
            <person name="Phuntumart V."/>
            <person name="Wawra S."/>
            <person name="Weide R."/>
            <person name="Win J."/>
            <person name="Young C."/>
            <person name="Zhou S."/>
            <person name="Fry W."/>
            <person name="Meyers B.C."/>
            <person name="van West P."/>
            <person name="Ristaino J."/>
            <person name="Govers F."/>
            <person name="Birch P.R."/>
            <person name="Whisson S.C."/>
            <person name="Judelson H.S."/>
            <person name="Nusbaum C."/>
        </authorList>
    </citation>
    <scope>NUCLEOTIDE SEQUENCE [LARGE SCALE GENOMIC DNA]</scope>
    <source>
        <strain evidence="3">T30-4</strain>
    </source>
</reference>
<dbReference type="AlphaFoldDB" id="D0NEI6"/>
<evidence type="ECO:0000313" key="2">
    <source>
        <dbReference type="EMBL" id="EEY56631.1"/>
    </source>
</evidence>
<accession>D0NEI6</accession>
<dbReference type="VEuPathDB" id="FungiDB:PITG_22910"/>
<dbReference type="EMBL" id="DS028134">
    <property type="protein sequence ID" value="EEY56631.1"/>
    <property type="molecule type" value="Genomic_DNA"/>
</dbReference>
<dbReference type="InParanoid" id="D0NEI6"/>
<evidence type="ECO:0000313" key="3">
    <source>
        <dbReference type="Proteomes" id="UP000006643"/>
    </source>
</evidence>
<name>D0NEI6_PHYIT</name>
<dbReference type="HOGENOM" id="CLU_2459578_0_0_1"/>
<dbReference type="OrthoDB" id="124354at2759"/>
<dbReference type="KEGG" id="pif:PITG_22910"/>
<dbReference type="GeneID" id="9461351"/>
<dbReference type="RefSeq" id="XP_002902705.1">
    <property type="nucleotide sequence ID" value="XM_002902659.1"/>
</dbReference>
<feature type="domain" description="Phytotoxin PcF" evidence="1">
    <location>
        <begin position="45"/>
        <end position="86"/>
    </location>
</feature>
<dbReference type="Pfam" id="PF09461">
    <property type="entry name" value="PcF"/>
    <property type="match status" value="1"/>
</dbReference>
<dbReference type="Proteomes" id="UP000006643">
    <property type="component" value="Unassembled WGS sequence"/>
</dbReference>
<proteinExistence type="predicted"/>
<sequence length="89" mass="9843">MIHNSFRYSAPQTHSVFDKKLPKMNLGIYAAPAITTMFATAIHAQQLCTAQGCAYVYSQVISETSHCCQKQSMDFNECCRLSCNLGSPC</sequence>